<sequence>MTSRSGSWFHGYVSWYLRAVIWFVQTAIVGAVLLVILGTEGLLGTVGTVLAGLLTALLLFRQVDMHIHQEMKN</sequence>
<keyword evidence="1" id="KW-1133">Transmembrane helix</keyword>
<gene>
    <name evidence="2" type="ORF">GOC77_00910</name>
</gene>
<dbReference type="EMBL" id="WOWA01000001">
    <property type="protein sequence ID" value="NLV11855.1"/>
    <property type="molecule type" value="Genomic_DNA"/>
</dbReference>
<accession>A0A847UEC9</accession>
<organism evidence="2 3">
    <name type="scientific">Haloarcula argentinensis</name>
    <dbReference type="NCBI Taxonomy" id="43776"/>
    <lineage>
        <taxon>Archaea</taxon>
        <taxon>Methanobacteriati</taxon>
        <taxon>Methanobacteriota</taxon>
        <taxon>Stenosarchaea group</taxon>
        <taxon>Halobacteria</taxon>
        <taxon>Halobacteriales</taxon>
        <taxon>Haloarculaceae</taxon>
        <taxon>Haloarcula</taxon>
    </lineage>
</organism>
<reference evidence="2" key="1">
    <citation type="submission" date="2019-12" db="EMBL/GenBank/DDBJ databases">
        <title>Whole genome sequencing of Haloarcula argentinensis strain pws5.</title>
        <authorList>
            <person name="Verma D.K."/>
            <person name="Gopal K."/>
            <person name="Prasad E.S."/>
        </authorList>
    </citation>
    <scope>NUCLEOTIDE SEQUENCE</scope>
    <source>
        <strain evidence="2">Pws5</strain>
    </source>
</reference>
<comment type="caution">
    <text evidence="2">The sequence shown here is derived from an EMBL/GenBank/DDBJ whole genome shotgun (WGS) entry which is preliminary data.</text>
</comment>
<keyword evidence="1" id="KW-0472">Membrane</keyword>
<evidence type="ECO:0000256" key="1">
    <source>
        <dbReference type="SAM" id="Phobius"/>
    </source>
</evidence>
<feature type="transmembrane region" description="Helical" evidence="1">
    <location>
        <begin position="12"/>
        <end position="36"/>
    </location>
</feature>
<keyword evidence="1" id="KW-0812">Transmembrane</keyword>
<name>A0A847UEC9_HALAR</name>
<evidence type="ECO:0000313" key="3">
    <source>
        <dbReference type="Proteomes" id="UP000641625"/>
    </source>
</evidence>
<proteinExistence type="predicted"/>
<feature type="transmembrane region" description="Helical" evidence="1">
    <location>
        <begin position="42"/>
        <end position="60"/>
    </location>
</feature>
<evidence type="ECO:0000313" key="2">
    <source>
        <dbReference type="EMBL" id="NLV11855.1"/>
    </source>
</evidence>
<dbReference type="Proteomes" id="UP000641625">
    <property type="component" value="Unassembled WGS sequence"/>
</dbReference>
<dbReference type="RefSeq" id="WP_170095575.1">
    <property type="nucleotide sequence ID" value="NZ_WOWA01000001.1"/>
</dbReference>
<dbReference type="AlphaFoldDB" id="A0A847UEC9"/>
<protein>
    <submittedName>
        <fullName evidence="2">Uncharacterized protein</fullName>
    </submittedName>
</protein>